<keyword evidence="12 15" id="KW-0233">DNA recombination</keyword>
<dbReference type="EMBL" id="JAQQAF010000009">
    <property type="protein sequence ID" value="KAJ8461151.1"/>
    <property type="molecule type" value="Genomic_DNA"/>
</dbReference>
<dbReference type="PANTHER" id="PTHR20973:SF0">
    <property type="entry name" value="NON-STRUCTURAL MAINTENANCE OF CHROMOSOMES ELEMENT 1 HOMOLOG"/>
    <property type="match status" value="1"/>
</dbReference>
<dbReference type="GO" id="GO:0030915">
    <property type="term" value="C:Smc5-Smc6 complex"/>
    <property type="evidence" value="ECO:0007669"/>
    <property type="project" value="UniProtKB-UniRule"/>
</dbReference>
<evidence type="ECO:0000256" key="11">
    <source>
        <dbReference type="ARBA" id="ARBA00022833"/>
    </source>
</evidence>
<evidence type="ECO:0000313" key="18">
    <source>
        <dbReference type="EMBL" id="KAJ8461151.1"/>
    </source>
</evidence>
<dbReference type="CDD" id="cd16493">
    <property type="entry name" value="RING-CH-C4HC3_NSE1"/>
    <property type="match status" value="1"/>
</dbReference>
<keyword evidence="7 15" id="KW-0479">Metal-binding</keyword>
<evidence type="ECO:0000256" key="13">
    <source>
        <dbReference type="ARBA" id="ARBA00023204"/>
    </source>
</evidence>
<evidence type="ECO:0000256" key="9">
    <source>
        <dbReference type="ARBA" id="ARBA00022771"/>
    </source>
</evidence>
<dbReference type="FunFam" id="3.90.1150.220:FF:000002">
    <property type="entry name" value="Non-structural maintenance of chromosomes element 1"/>
    <property type="match status" value="1"/>
</dbReference>
<organism evidence="18 19">
    <name type="scientific">Ensete ventricosum</name>
    <name type="common">Abyssinian banana</name>
    <name type="synonym">Musa ensete</name>
    <dbReference type="NCBI Taxonomy" id="4639"/>
    <lineage>
        <taxon>Eukaryota</taxon>
        <taxon>Viridiplantae</taxon>
        <taxon>Streptophyta</taxon>
        <taxon>Embryophyta</taxon>
        <taxon>Tracheophyta</taxon>
        <taxon>Spermatophyta</taxon>
        <taxon>Magnoliopsida</taxon>
        <taxon>Liliopsida</taxon>
        <taxon>Zingiberales</taxon>
        <taxon>Musaceae</taxon>
        <taxon>Ensete</taxon>
    </lineage>
</organism>
<dbReference type="InterPro" id="IPR013083">
    <property type="entry name" value="Znf_RING/FYVE/PHD"/>
</dbReference>
<keyword evidence="9 15" id="KW-0863">Zinc-finger</keyword>
<keyword evidence="8 15" id="KW-0227">DNA damage</keyword>
<reference evidence="18 19" key="1">
    <citation type="submission" date="2022-12" db="EMBL/GenBank/DDBJ databases">
        <title>Chromosome-scale assembly of the Ensete ventricosum genome.</title>
        <authorList>
            <person name="Dussert Y."/>
            <person name="Stocks J."/>
            <person name="Wendawek A."/>
            <person name="Woldeyes F."/>
            <person name="Nichols R.A."/>
            <person name="Borrell J.S."/>
        </authorList>
    </citation>
    <scope>NUCLEOTIDE SEQUENCE [LARGE SCALE GENOMIC DNA]</scope>
    <source>
        <strain evidence="19">cv. Maze</strain>
        <tissue evidence="18">Seeds</tissue>
    </source>
</reference>
<dbReference type="Pfam" id="PF08746">
    <property type="entry name" value="zf-RING-like"/>
    <property type="match status" value="1"/>
</dbReference>
<gene>
    <name evidence="18" type="ORF">OPV22_034077</name>
</gene>
<feature type="compositionally biased region" description="Polar residues" evidence="16">
    <location>
        <begin position="318"/>
        <end position="327"/>
    </location>
</feature>
<dbReference type="Proteomes" id="UP001222027">
    <property type="component" value="Unassembled WGS sequence"/>
</dbReference>
<comment type="subcellular location">
    <subcellularLocation>
        <location evidence="2 15">Nucleus</location>
    </subcellularLocation>
</comment>
<dbReference type="PANTHER" id="PTHR20973">
    <property type="entry name" value="NON-SMC ELEMENT 1-RELATED"/>
    <property type="match status" value="1"/>
</dbReference>
<evidence type="ECO:0000256" key="5">
    <source>
        <dbReference type="ARBA" id="ARBA00019422"/>
    </source>
</evidence>
<dbReference type="GO" id="GO:0061630">
    <property type="term" value="F:ubiquitin protein ligase activity"/>
    <property type="evidence" value="ECO:0007669"/>
    <property type="project" value="UniProtKB-EC"/>
</dbReference>
<evidence type="ECO:0000256" key="2">
    <source>
        <dbReference type="ARBA" id="ARBA00004123"/>
    </source>
</evidence>
<dbReference type="EC" id="2.3.2.27" evidence="4 15"/>
<evidence type="ECO:0000256" key="14">
    <source>
        <dbReference type="ARBA" id="ARBA00023242"/>
    </source>
</evidence>
<keyword evidence="6 15" id="KW-0808">Transferase</keyword>
<evidence type="ECO:0000256" key="6">
    <source>
        <dbReference type="ARBA" id="ARBA00022679"/>
    </source>
</evidence>
<evidence type="ECO:0000256" key="3">
    <source>
        <dbReference type="ARBA" id="ARBA00010258"/>
    </source>
</evidence>
<dbReference type="Gene3D" id="1.10.10.10">
    <property type="entry name" value="Winged helix-like DNA-binding domain superfamily/Winged helix DNA-binding domain"/>
    <property type="match status" value="1"/>
</dbReference>
<evidence type="ECO:0000256" key="8">
    <source>
        <dbReference type="ARBA" id="ARBA00022763"/>
    </source>
</evidence>
<evidence type="ECO:0000313" key="19">
    <source>
        <dbReference type="Proteomes" id="UP001222027"/>
    </source>
</evidence>
<comment type="catalytic activity">
    <reaction evidence="1 15">
        <text>S-ubiquitinyl-[E2 ubiquitin-conjugating enzyme]-L-cysteine + [acceptor protein]-L-lysine = [E2 ubiquitin-conjugating enzyme]-L-cysteine + N(6)-ubiquitinyl-[acceptor protein]-L-lysine.</text>
        <dbReference type="EC" id="2.3.2.27"/>
    </reaction>
</comment>
<keyword evidence="19" id="KW-1185">Reference proteome</keyword>
<comment type="subunit">
    <text evidence="15">Component of the Smc5-Smc6 complex.</text>
</comment>
<feature type="region of interest" description="Disordered" evidence="16">
    <location>
        <begin position="264"/>
        <end position="348"/>
    </location>
</feature>
<dbReference type="Pfam" id="PF07574">
    <property type="entry name" value="SMC_Nse1"/>
    <property type="match status" value="1"/>
</dbReference>
<dbReference type="AlphaFoldDB" id="A0AAV8P3Y3"/>
<keyword evidence="13 15" id="KW-0234">DNA repair</keyword>
<proteinExistence type="inferred from homology"/>
<comment type="similarity">
    <text evidence="3 15">Belongs to the NSE1 family.</text>
</comment>
<evidence type="ECO:0000256" key="1">
    <source>
        <dbReference type="ARBA" id="ARBA00000900"/>
    </source>
</evidence>
<feature type="domain" description="Non-structural maintenance of chromosomes element 1 RING C4HC3-type" evidence="17">
    <location>
        <begin position="199"/>
        <end position="242"/>
    </location>
</feature>
<dbReference type="FunFam" id="3.30.40.10:FF:000427">
    <property type="entry name" value="Non-structural maintenance of chromosomes element 1"/>
    <property type="match status" value="1"/>
</dbReference>
<sequence>MALTWRHHVLIQALFSRGPMTEEDFHAVFAGVSGKDPVTLRQQFNEVLLKINKELAYVQFELRACRNQYDGKVYYGMVNNVADDQSKLGTKYSVPQIAFYKGVVETIIQDVATQGCISSIDALHVQLENQVQNCQSSQDTQSRIPAAFKSFTMSQKEKTLNDLIKDQWLCYTSDGRIGLGLRSFFDLRSWFFSNDVPSCEVCNEAGVKASVCSNEGCTVRIHYYCLKKKFPQRKGSRACPGCGTEWPRSEFEVDHLDVPDQTQVPSAELSSRKRPDQIQVPSAELSSRKRPDQIQVPLAELSSRKRPRRMKAEAVAAVQSQSETQNEAPCGPPQRRRLRSCKTESVET</sequence>
<comment type="caution">
    <text evidence="18">The sequence shown here is derived from an EMBL/GenBank/DDBJ whole genome shotgun (WGS) entry which is preliminary data.</text>
</comment>
<keyword evidence="14 15" id="KW-0539">Nucleus</keyword>
<evidence type="ECO:0000256" key="16">
    <source>
        <dbReference type="SAM" id="MobiDB-lite"/>
    </source>
</evidence>
<keyword evidence="10 15" id="KW-0833">Ubl conjugation pathway</keyword>
<dbReference type="Gene3D" id="3.90.1150.220">
    <property type="match status" value="1"/>
</dbReference>
<name>A0AAV8P3Y3_ENSVE</name>
<dbReference type="GO" id="GO:0005634">
    <property type="term" value="C:nucleus"/>
    <property type="evidence" value="ECO:0007669"/>
    <property type="project" value="UniProtKB-SubCell"/>
</dbReference>
<evidence type="ECO:0000256" key="12">
    <source>
        <dbReference type="ARBA" id="ARBA00023172"/>
    </source>
</evidence>
<evidence type="ECO:0000256" key="10">
    <source>
        <dbReference type="ARBA" id="ARBA00022786"/>
    </source>
</evidence>
<evidence type="ECO:0000256" key="15">
    <source>
        <dbReference type="RuleBase" id="RU368018"/>
    </source>
</evidence>
<evidence type="ECO:0000256" key="7">
    <source>
        <dbReference type="ARBA" id="ARBA00022723"/>
    </source>
</evidence>
<dbReference type="InterPro" id="IPR014857">
    <property type="entry name" value="Nse1_RING_C4HC3-type"/>
</dbReference>
<dbReference type="GO" id="GO:0008270">
    <property type="term" value="F:zinc ion binding"/>
    <property type="evidence" value="ECO:0007669"/>
    <property type="project" value="UniProtKB-KW"/>
</dbReference>
<evidence type="ECO:0000259" key="17">
    <source>
        <dbReference type="Pfam" id="PF08746"/>
    </source>
</evidence>
<protein>
    <recommendedName>
        <fullName evidence="5 15">Non-structural maintenance of chromosomes element 1 homolog</fullName>
        <ecNumber evidence="4 15">2.3.2.27</ecNumber>
    </recommendedName>
</protein>
<accession>A0AAV8P3Y3</accession>
<keyword evidence="11 15" id="KW-0862">Zinc</keyword>
<dbReference type="InterPro" id="IPR011513">
    <property type="entry name" value="Nse1"/>
</dbReference>
<dbReference type="InterPro" id="IPR036388">
    <property type="entry name" value="WH-like_DNA-bd_sf"/>
</dbReference>
<evidence type="ECO:0000256" key="4">
    <source>
        <dbReference type="ARBA" id="ARBA00012483"/>
    </source>
</evidence>
<dbReference type="GO" id="GO:0000724">
    <property type="term" value="P:double-strand break repair via homologous recombination"/>
    <property type="evidence" value="ECO:0007669"/>
    <property type="project" value="TreeGrafter"/>
</dbReference>
<dbReference type="Gene3D" id="3.30.40.10">
    <property type="entry name" value="Zinc/RING finger domain, C3HC4 (zinc finger)"/>
    <property type="match status" value="1"/>
</dbReference>